<gene>
    <name evidence="1" type="ORF">FOXB_07678</name>
</gene>
<protein>
    <submittedName>
        <fullName evidence="1">Uncharacterized protein</fullName>
    </submittedName>
</protein>
<organism evidence="1">
    <name type="scientific">Fusarium oxysporum (strain Fo5176)</name>
    <name type="common">Fusarium vascular wilt</name>
    <dbReference type="NCBI Taxonomy" id="660025"/>
    <lineage>
        <taxon>Eukaryota</taxon>
        <taxon>Fungi</taxon>
        <taxon>Dikarya</taxon>
        <taxon>Ascomycota</taxon>
        <taxon>Pezizomycotina</taxon>
        <taxon>Sordariomycetes</taxon>
        <taxon>Hypocreomycetidae</taxon>
        <taxon>Hypocreales</taxon>
        <taxon>Nectriaceae</taxon>
        <taxon>Fusarium</taxon>
        <taxon>Fusarium oxysporum species complex</taxon>
    </lineage>
</organism>
<dbReference type="OrthoDB" id="3945418at2759"/>
<comment type="caution">
    <text evidence="1">The sequence shown here is derived from an EMBL/GenBank/DDBJ whole genome shotgun (WGS) entry which is preliminary data.</text>
</comment>
<dbReference type="STRING" id="660025.F9FMP8"/>
<dbReference type="AlphaFoldDB" id="F9FMP8"/>
<name>F9FMP8_FUSOF</name>
<accession>F9FMP8</accession>
<evidence type="ECO:0000313" key="1">
    <source>
        <dbReference type="EMBL" id="EGU81802.1"/>
    </source>
</evidence>
<reference evidence="1" key="1">
    <citation type="journal article" date="2012" name="Mol. Plant Microbe Interact.">
        <title>A highly conserved effector in Fusarium oxysporum is required for full virulence on Arabidopsis.</title>
        <authorList>
            <person name="Thatcher L.F."/>
            <person name="Gardiner D.M."/>
            <person name="Kazan K."/>
            <person name="Manners J."/>
        </authorList>
    </citation>
    <scope>NUCLEOTIDE SEQUENCE [LARGE SCALE GENOMIC DNA]</scope>
    <source>
        <strain evidence="1">Fo5176</strain>
    </source>
</reference>
<sequence>MKKSTRSAPGRNGLLKKFSTARLLGHYILDGQLSYLAGQPRAVTLHAIDTLRLSACSKAFKARDAQEWRRAMAKSNPKGLCSFSDIYHEIFTTKDTDSEISPFLRCVKASLDNREAQSLKLIVKILGLPDVNPLMRLSA</sequence>
<proteinExistence type="predicted"/>
<dbReference type="EMBL" id="AFQF01002286">
    <property type="protein sequence ID" value="EGU81802.1"/>
    <property type="molecule type" value="Genomic_DNA"/>
</dbReference>